<feature type="signal peptide" evidence="2">
    <location>
        <begin position="1"/>
        <end position="18"/>
    </location>
</feature>
<accession>A0AAD9W3A2</accession>
<evidence type="ECO:0000313" key="4">
    <source>
        <dbReference type="Proteomes" id="UP001265746"/>
    </source>
</evidence>
<feature type="chain" id="PRO_5042278340" evidence="2">
    <location>
        <begin position="19"/>
        <end position="531"/>
    </location>
</feature>
<dbReference type="Proteomes" id="UP001265746">
    <property type="component" value="Unassembled WGS sequence"/>
</dbReference>
<evidence type="ECO:0000256" key="1">
    <source>
        <dbReference type="SAM" id="MobiDB-lite"/>
    </source>
</evidence>
<evidence type="ECO:0000313" key="3">
    <source>
        <dbReference type="EMBL" id="KAK2607253.1"/>
    </source>
</evidence>
<keyword evidence="2" id="KW-0732">Signal</keyword>
<sequence>MLCVLSILFALFIVTVLLGPCGMSDRLLWSHHYHHPRNTVQPFKIRQIPARPTILTTEPGLSEPTYSMSSLNSESAQEDGSHATAASLPLLRGCSKEQDRNTTWTLSGATMQAYVAMRGPGIDMDDPLIAWISSEEGGKKAEGEPTMLGDIHDSVKEQVEWNSRGPSKYEDQERQRKTIFTFDRSRTDHLGPGSLELPGSLDVGKLDDVCQGSDYTADGWRKYAASDVSDDGEGDPADGRISPCTFARWSHGAKRWDAPDDKFKSAWEERRTYMIPNDRQRPCSPNTALPRQTKRYNTQSLYDMDDGNELSPACSSFARSEPSILWSPPPLDPPLPYTYYNHMFDRMDPELMRKVRMNNASPEPSWGVKSASEPEHYTPSEVDAATEKYWGLALTQEVIANKHMEVVHLIQSEEQANAEVERLRHAAKRFKHENRKLADCFEERRSTRDRRIMKQVQRHIRELSYIAKAKFAECKARVRERDALQRELDSHQDVQRKLLAIFGKETPDEVFAMYPDIWEPEEIRKNRRNYS</sequence>
<dbReference type="AlphaFoldDB" id="A0AAD9W3A2"/>
<feature type="compositionally biased region" description="Polar residues" evidence="1">
    <location>
        <begin position="64"/>
        <end position="75"/>
    </location>
</feature>
<evidence type="ECO:0000256" key="2">
    <source>
        <dbReference type="SAM" id="SignalP"/>
    </source>
</evidence>
<proteinExistence type="predicted"/>
<protein>
    <submittedName>
        <fullName evidence="3">Uncharacterized protein</fullName>
    </submittedName>
</protein>
<gene>
    <name evidence="3" type="ORF">N8I77_005945</name>
</gene>
<feature type="region of interest" description="Disordered" evidence="1">
    <location>
        <begin position="54"/>
        <end position="83"/>
    </location>
</feature>
<keyword evidence="4" id="KW-1185">Reference proteome</keyword>
<organism evidence="3 4">
    <name type="scientific">Phomopsis amygdali</name>
    <name type="common">Fusicoccum amygdali</name>
    <dbReference type="NCBI Taxonomy" id="1214568"/>
    <lineage>
        <taxon>Eukaryota</taxon>
        <taxon>Fungi</taxon>
        <taxon>Dikarya</taxon>
        <taxon>Ascomycota</taxon>
        <taxon>Pezizomycotina</taxon>
        <taxon>Sordariomycetes</taxon>
        <taxon>Sordariomycetidae</taxon>
        <taxon>Diaporthales</taxon>
        <taxon>Diaporthaceae</taxon>
        <taxon>Diaporthe</taxon>
    </lineage>
</organism>
<dbReference type="EMBL" id="JAUJFL010000003">
    <property type="protein sequence ID" value="KAK2607253.1"/>
    <property type="molecule type" value="Genomic_DNA"/>
</dbReference>
<name>A0AAD9W3A2_PHOAM</name>
<comment type="caution">
    <text evidence="3">The sequence shown here is derived from an EMBL/GenBank/DDBJ whole genome shotgun (WGS) entry which is preliminary data.</text>
</comment>
<reference evidence="3" key="1">
    <citation type="submission" date="2023-06" db="EMBL/GenBank/DDBJ databases">
        <authorList>
            <person name="Noh H."/>
        </authorList>
    </citation>
    <scope>NUCLEOTIDE SEQUENCE</scope>
    <source>
        <strain evidence="3">DUCC20226</strain>
    </source>
</reference>